<comment type="subcellular location">
    <subcellularLocation>
        <location evidence="1">Cell membrane</location>
        <topology evidence="1">Multi-pass membrane protein</topology>
    </subcellularLocation>
</comment>
<evidence type="ECO:0000313" key="14">
    <source>
        <dbReference type="EMBL" id="OGC36221.1"/>
    </source>
</evidence>
<dbReference type="GO" id="GO:0005886">
    <property type="term" value="C:plasma membrane"/>
    <property type="evidence" value="ECO:0007669"/>
    <property type="project" value="UniProtKB-SubCell"/>
</dbReference>
<evidence type="ECO:0000256" key="10">
    <source>
        <dbReference type="ARBA" id="ARBA00023098"/>
    </source>
</evidence>
<keyword evidence="6" id="KW-0441">Lipid A biosynthesis</keyword>
<dbReference type="STRING" id="1802583.A2311_05730"/>
<keyword evidence="11 12" id="KW-0472">Membrane</keyword>
<evidence type="ECO:0000256" key="3">
    <source>
        <dbReference type="ARBA" id="ARBA00022475"/>
    </source>
</evidence>
<keyword evidence="8" id="KW-0448">Lipopolysaccharide biosynthesis</keyword>
<evidence type="ECO:0000256" key="2">
    <source>
        <dbReference type="ARBA" id="ARBA00007362"/>
    </source>
</evidence>
<dbReference type="Gene3D" id="1.10.3730.20">
    <property type="match status" value="1"/>
</dbReference>
<sequence>MNYVLLVISVSLAVAGQLLMKKGMMIFGTFPASQLLFKIIPMILNPWVFLGFVCFGLSSLFWLVVLSRLPLSLVYPMVSFAYVLVALLSMFFFKESVTLVRWAGIFVIVAGVILISRS</sequence>
<evidence type="ECO:0000256" key="1">
    <source>
        <dbReference type="ARBA" id="ARBA00004651"/>
    </source>
</evidence>
<dbReference type="EMBL" id="MEUF01000018">
    <property type="protein sequence ID" value="OGC36221.1"/>
    <property type="molecule type" value="Genomic_DNA"/>
</dbReference>
<feature type="transmembrane region" description="Helical" evidence="12">
    <location>
        <begin position="99"/>
        <end position="116"/>
    </location>
</feature>
<protein>
    <recommendedName>
        <fullName evidence="13">EamA domain-containing protein</fullName>
    </recommendedName>
</protein>
<comment type="caution">
    <text evidence="14">The sequence shown here is derived from an EMBL/GenBank/DDBJ whole genome shotgun (WGS) entry which is preliminary data.</text>
</comment>
<evidence type="ECO:0000259" key="13">
    <source>
        <dbReference type="Pfam" id="PF00892"/>
    </source>
</evidence>
<keyword evidence="3" id="KW-1003">Cell membrane</keyword>
<evidence type="ECO:0000256" key="7">
    <source>
        <dbReference type="ARBA" id="ARBA00022692"/>
    </source>
</evidence>
<dbReference type="Pfam" id="PF00892">
    <property type="entry name" value="EamA"/>
    <property type="match status" value="1"/>
</dbReference>
<feature type="transmembrane region" description="Helical" evidence="12">
    <location>
        <begin position="44"/>
        <end position="66"/>
    </location>
</feature>
<accession>A0A1F4TU77</accession>
<evidence type="ECO:0000256" key="5">
    <source>
        <dbReference type="ARBA" id="ARBA00022519"/>
    </source>
</evidence>
<name>A0A1F4TU77_UNCSA</name>
<dbReference type="GO" id="GO:0009103">
    <property type="term" value="P:lipopolysaccharide biosynthetic process"/>
    <property type="evidence" value="ECO:0007669"/>
    <property type="project" value="UniProtKB-KW"/>
</dbReference>
<evidence type="ECO:0000313" key="15">
    <source>
        <dbReference type="Proteomes" id="UP000178951"/>
    </source>
</evidence>
<feature type="domain" description="EamA" evidence="13">
    <location>
        <begin position="26"/>
        <end position="116"/>
    </location>
</feature>
<keyword evidence="10" id="KW-0443">Lipid metabolism</keyword>
<dbReference type="InterPro" id="IPR037185">
    <property type="entry name" value="EmrE-like"/>
</dbReference>
<dbReference type="InterPro" id="IPR000390">
    <property type="entry name" value="Small_drug/metabolite_transptr"/>
</dbReference>
<proteinExistence type="inferred from homology"/>
<dbReference type="AlphaFoldDB" id="A0A1F4TU77"/>
<dbReference type="GO" id="GO:0022857">
    <property type="term" value="F:transmembrane transporter activity"/>
    <property type="evidence" value="ECO:0007669"/>
    <property type="project" value="InterPro"/>
</dbReference>
<evidence type="ECO:0000256" key="4">
    <source>
        <dbReference type="ARBA" id="ARBA00022516"/>
    </source>
</evidence>
<dbReference type="InterPro" id="IPR000620">
    <property type="entry name" value="EamA_dom"/>
</dbReference>
<keyword evidence="9 12" id="KW-1133">Transmembrane helix</keyword>
<keyword evidence="7 12" id="KW-0812">Transmembrane</keyword>
<evidence type="ECO:0000256" key="9">
    <source>
        <dbReference type="ARBA" id="ARBA00022989"/>
    </source>
</evidence>
<evidence type="ECO:0000256" key="6">
    <source>
        <dbReference type="ARBA" id="ARBA00022556"/>
    </source>
</evidence>
<feature type="transmembrane region" description="Helical" evidence="12">
    <location>
        <begin position="73"/>
        <end position="93"/>
    </location>
</feature>
<keyword evidence="5" id="KW-0997">Cell inner membrane</keyword>
<evidence type="ECO:0000256" key="12">
    <source>
        <dbReference type="SAM" id="Phobius"/>
    </source>
</evidence>
<evidence type="ECO:0000256" key="11">
    <source>
        <dbReference type="ARBA" id="ARBA00023136"/>
    </source>
</evidence>
<dbReference type="PANTHER" id="PTHR30561">
    <property type="entry name" value="SMR FAMILY PROTON-DEPENDENT DRUG EFFLUX TRANSPORTER SUGE"/>
    <property type="match status" value="1"/>
</dbReference>
<dbReference type="Proteomes" id="UP000178951">
    <property type="component" value="Unassembled WGS sequence"/>
</dbReference>
<dbReference type="SUPFAM" id="SSF103481">
    <property type="entry name" value="Multidrug resistance efflux transporter EmrE"/>
    <property type="match status" value="1"/>
</dbReference>
<organism evidence="14 15">
    <name type="scientific">candidate division WOR-1 bacterium RIFOXYB2_FULL_48_7</name>
    <dbReference type="NCBI Taxonomy" id="1802583"/>
    <lineage>
        <taxon>Bacteria</taxon>
        <taxon>Bacillati</taxon>
        <taxon>Saganbacteria</taxon>
    </lineage>
</organism>
<reference evidence="14 15" key="1">
    <citation type="journal article" date="2016" name="Nat. Commun.">
        <title>Thousands of microbial genomes shed light on interconnected biogeochemical processes in an aquifer system.</title>
        <authorList>
            <person name="Anantharaman K."/>
            <person name="Brown C.T."/>
            <person name="Hug L.A."/>
            <person name="Sharon I."/>
            <person name="Castelle C.J."/>
            <person name="Probst A.J."/>
            <person name="Thomas B.C."/>
            <person name="Singh A."/>
            <person name="Wilkins M.J."/>
            <person name="Karaoz U."/>
            <person name="Brodie E.L."/>
            <person name="Williams K.H."/>
            <person name="Hubbard S.S."/>
            <person name="Banfield J.F."/>
        </authorList>
    </citation>
    <scope>NUCLEOTIDE SEQUENCE [LARGE SCALE GENOMIC DNA]</scope>
</reference>
<comment type="similarity">
    <text evidence="2">Belongs to the EamA transporter family.</text>
</comment>
<evidence type="ECO:0000256" key="8">
    <source>
        <dbReference type="ARBA" id="ARBA00022985"/>
    </source>
</evidence>
<gene>
    <name evidence="14" type="ORF">A2311_05730</name>
</gene>
<dbReference type="PANTHER" id="PTHR30561:SF9">
    <property type="entry name" value="4-AMINO-4-DEOXY-L-ARABINOSE-PHOSPHOUNDECAPRENOL FLIPPASE SUBUNIT ARNF-RELATED"/>
    <property type="match status" value="1"/>
</dbReference>
<keyword evidence="4" id="KW-0444">Lipid biosynthesis</keyword>